<dbReference type="Proteomes" id="UP001150603">
    <property type="component" value="Unassembled WGS sequence"/>
</dbReference>
<proteinExistence type="predicted"/>
<protein>
    <submittedName>
        <fullName evidence="1">Uncharacterized protein</fullName>
    </submittedName>
</protein>
<accession>A0ACC1J2R3</accession>
<sequence length="302" mass="32309">MRAFTALTALSCALGVYADGGVNFDFASPLIGNLEGNEIIPDVFPTTFEPKIFLNVTYSHMVNSGNIISATETANKPAVVYAADASKFYTLAFVEAGDPTLPNRTNDLTRDWLVVNIPGSDVAKGDSTKTPYQGSKDPECGMTRYVYALAEQPSKIPDLTVPESREKFDLMGYLNDNKMKLVGANFFIAPGESGDYCPGASLPSDDENSEDESEEKLSKEPSKEHSKEHSEEHSEEPSKVHSAELHSLDSEQRSSHSRSAMKSASGSQTSQPNGASGNDPAAFVLPMAVVFAMAAASASGSF</sequence>
<evidence type="ECO:0000313" key="1">
    <source>
        <dbReference type="EMBL" id="KAJ1935043.1"/>
    </source>
</evidence>
<gene>
    <name evidence="1" type="ORF">FBU59_005506</name>
</gene>
<keyword evidence="2" id="KW-1185">Reference proteome</keyword>
<organism evidence="1 2">
    <name type="scientific">Linderina macrospora</name>
    <dbReference type="NCBI Taxonomy" id="4868"/>
    <lineage>
        <taxon>Eukaryota</taxon>
        <taxon>Fungi</taxon>
        <taxon>Fungi incertae sedis</taxon>
        <taxon>Zoopagomycota</taxon>
        <taxon>Kickxellomycotina</taxon>
        <taxon>Kickxellomycetes</taxon>
        <taxon>Kickxellales</taxon>
        <taxon>Kickxellaceae</taxon>
        <taxon>Linderina</taxon>
    </lineage>
</organism>
<name>A0ACC1J2R3_9FUNG</name>
<reference evidence="1" key="1">
    <citation type="submission" date="2022-07" db="EMBL/GenBank/DDBJ databases">
        <title>Phylogenomic reconstructions and comparative analyses of Kickxellomycotina fungi.</title>
        <authorList>
            <person name="Reynolds N.K."/>
            <person name="Stajich J.E."/>
            <person name="Barry K."/>
            <person name="Grigoriev I.V."/>
            <person name="Crous P."/>
            <person name="Smith M.E."/>
        </authorList>
    </citation>
    <scope>NUCLEOTIDE SEQUENCE</scope>
    <source>
        <strain evidence="1">NRRL 5244</strain>
    </source>
</reference>
<dbReference type="EMBL" id="JANBPW010004404">
    <property type="protein sequence ID" value="KAJ1935043.1"/>
    <property type="molecule type" value="Genomic_DNA"/>
</dbReference>
<evidence type="ECO:0000313" key="2">
    <source>
        <dbReference type="Proteomes" id="UP001150603"/>
    </source>
</evidence>
<comment type="caution">
    <text evidence="1">The sequence shown here is derived from an EMBL/GenBank/DDBJ whole genome shotgun (WGS) entry which is preliminary data.</text>
</comment>